<organism evidence="1 2">
    <name type="scientific">Necator americanus</name>
    <name type="common">Human hookworm</name>
    <dbReference type="NCBI Taxonomy" id="51031"/>
    <lineage>
        <taxon>Eukaryota</taxon>
        <taxon>Metazoa</taxon>
        <taxon>Ecdysozoa</taxon>
        <taxon>Nematoda</taxon>
        <taxon>Chromadorea</taxon>
        <taxon>Rhabditida</taxon>
        <taxon>Rhabditina</taxon>
        <taxon>Rhabditomorpha</taxon>
        <taxon>Strongyloidea</taxon>
        <taxon>Ancylostomatidae</taxon>
        <taxon>Bunostominae</taxon>
        <taxon>Necator</taxon>
    </lineage>
</organism>
<accession>A0ABR1BPD6</accession>
<sequence length="113" mass="13425">MRSHVAECGKWDVLELRTTNAAEAYHRRVLPPFEELLQCIQLLNTEALGLLLHMRDNPRLTRPLRRKDRLRREKIAEAIEKFKIEWLSSASMNTQTINKFCRRMSRHVTEKIV</sequence>
<protein>
    <recommendedName>
        <fullName evidence="3">Ras-GEF domain-containing protein</fullName>
    </recommendedName>
</protein>
<dbReference type="Proteomes" id="UP001303046">
    <property type="component" value="Unassembled WGS sequence"/>
</dbReference>
<reference evidence="1 2" key="1">
    <citation type="submission" date="2023-08" db="EMBL/GenBank/DDBJ databases">
        <title>A Necator americanus chromosomal reference genome.</title>
        <authorList>
            <person name="Ilik V."/>
            <person name="Petrzelkova K.J."/>
            <person name="Pardy F."/>
            <person name="Fuh T."/>
            <person name="Niatou-Singa F.S."/>
            <person name="Gouil Q."/>
            <person name="Baker L."/>
            <person name="Ritchie M.E."/>
            <person name="Jex A.R."/>
            <person name="Gazzola D."/>
            <person name="Li H."/>
            <person name="Toshio Fujiwara R."/>
            <person name="Zhan B."/>
            <person name="Aroian R.V."/>
            <person name="Pafco B."/>
            <person name="Schwarz E.M."/>
        </authorList>
    </citation>
    <scope>NUCLEOTIDE SEQUENCE [LARGE SCALE GENOMIC DNA]</scope>
    <source>
        <strain evidence="1 2">Aroian</strain>
        <tissue evidence="1">Whole animal</tissue>
    </source>
</reference>
<evidence type="ECO:0000313" key="2">
    <source>
        <dbReference type="Proteomes" id="UP001303046"/>
    </source>
</evidence>
<comment type="caution">
    <text evidence="1">The sequence shown here is derived from an EMBL/GenBank/DDBJ whole genome shotgun (WGS) entry which is preliminary data.</text>
</comment>
<proteinExistence type="predicted"/>
<keyword evidence="2" id="KW-1185">Reference proteome</keyword>
<gene>
    <name evidence="1" type="primary">Necator_chrI.g996</name>
    <name evidence="1" type="ORF">RB195_004872</name>
</gene>
<dbReference type="EMBL" id="JAVFWL010000001">
    <property type="protein sequence ID" value="KAK6726824.1"/>
    <property type="molecule type" value="Genomic_DNA"/>
</dbReference>
<evidence type="ECO:0000313" key="1">
    <source>
        <dbReference type="EMBL" id="KAK6726824.1"/>
    </source>
</evidence>
<evidence type="ECO:0008006" key="3">
    <source>
        <dbReference type="Google" id="ProtNLM"/>
    </source>
</evidence>
<name>A0ABR1BPD6_NECAM</name>